<dbReference type="EMBL" id="CP071446">
    <property type="protein sequence ID" value="QTA38238.1"/>
    <property type="molecule type" value="Genomic_DNA"/>
</dbReference>
<accession>A0ABX7SA10</accession>
<dbReference type="NCBIfam" id="TIGR00078">
    <property type="entry name" value="nadC"/>
    <property type="match status" value="1"/>
</dbReference>
<reference evidence="12 13" key="1">
    <citation type="submission" date="2021-03" db="EMBL/GenBank/DDBJ databases">
        <title>Thermosipho ferrireducens sp.nov., an anaerobic thermophilic iron-reducing bacterium isolated from a deep-sea hydrothermal sulfide deposits.</title>
        <authorList>
            <person name="Zeng X."/>
            <person name="Chen Y."/>
            <person name="Shao Z."/>
        </authorList>
    </citation>
    <scope>NUCLEOTIDE SEQUENCE [LARGE SCALE GENOMIC DNA]</scope>
    <source>
        <strain evidence="12 13">JL129W03</strain>
    </source>
</reference>
<dbReference type="SUPFAM" id="SSF54675">
    <property type="entry name" value="Nicotinate/Quinolinate PRTase N-terminal domain-like"/>
    <property type="match status" value="1"/>
</dbReference>
<evidence type="ECO:0000256" key="8">
    <source>
        <dbReference type="ARBA" id="ARBA00033102"/>
    </source>
</evidence>
<dbReference type="PANTHER" id="PTHR32179:SF3">
    <property type="entry name" value="NICOTINATE-NUCLEOTIDE PYROPHOSPHORYLASE [CARBOXYLATING]"/>
    <property type="match status" value="1"/>
</dbReference>
<name>A0ABX7SA10_9BACT</name>
<dbReference type="PIRSF" id="PIRSF006250">
    <property type="entry name" value="NadC_ModD"/>
    <property type="match status" value="1"/>
</dbReference>
<keyword evidence="7 9" id="KW-0808">Transferase</keyword>
<proteinExistence type="inferred from homology"/>
<evidence type="ECO:0000256" key="3">
    <source>
        <dbReference type="ARBA" id="ARBA00009400"/>
    </source>
</evidence>
<protein>
    <recommendedName>
        <fullName evidence="4">nicotinate-nucleotide diphosphorylase (carboxylating)</fullName>
        <ecNumber evidence="4">2.4.2.19</ecNumber>
    </recommendedName>
    <alternativeName>
        <fullName evidence="8">Quinolinate phosphoribosyltransferase [decarboxylating]</fullName>
    </alternativeName>
</protein>
<dbReference type="InterPro" id="IPR013785">
    <property type="entry name" value="Aldolase_TIM"/>
</dbReference>
<dbReference type="Pfam" id="PF02749">
    <property type="entry name" value="QRPTase_N"/>
    <property type="match status" value="1"/>
</dbReference>
<sequence>MFEYEIRLVKNWIEKDSSFFDIASYGLKDRKASGEIILKQSNVIISGIEFIKTLLDEYQIEYEFFVHDGELVNKNTIGIISGNAYNILIVERTMLNIFSLMTAIATKTYNLVSRIRGTTKLAATRKVFPGIGNLEKLAVMHGGGDTHRFSLSDCIMIKDNHIKLYGGVKEAIDEVKKYGSFTKKIEVEIEKEEDAFIAAKYGADIVMLDNFSPEKAKSLAWKLKQSFSDLIIEVSGGINENNYLEYVDDNIDVISMGKLTTEISYIDFSLEIK</sequence>
<dbReference type="InterPro" id="IPR036068">
    <property type="entry name" value="Nicotinate_pribotase-like_C"/>
</dbReference>
<evidence type="ECO:0000256" key="5">
    <source>
        <dbReference type="ARBA" id="ARBA00022642"/>
    </source>
</evidence>
<dbReference type="InterPro" id="IPR037128">
    <property type="entry name" value="Quinolinate_PRibosylTase_N_sf"/>
</dbReference>
<gene>
    <name evidence="12" type="primary">nadC</name>
    <name evidence="12" type="ORF">JYK00_01470</name>
</gene>
<dbReference type="SUPFAM" id="SSF51690">
    <property type="entry name" value="Nicotinate/Quinolinate PRTase C-terminal domain-like"/>
    <property type="match status" value="1"/>
</dbReference>
<comment type="function">
    <text evidence="1">Involved in the catabolism of quinolinic acid (QA).</text>
</comment>
<dbReference type="Gene3D" id="3.90.1170.20">
    <property type="entry name" value="Quinolinate phosphoribosyl transferase, N-terminal domain"/>
    <property type="match status" value="1"/>
</dbReference>
<evidence type="ECO:0000256" key="7">
    <source>
        <dbReference type="ARBA" id="ARBA00022679"/>
    </source>
</evidence>
<evidence type="ECO:0000313" key="12">
    <source>
        <dbReference type="EMBL" id="QTA38238.1"/>
    </source>
</evidence>
<feature type="domain" description="Quinolinate phosphoribosyl transferase C-terminal" evidence="10">
    <location>
        <begin position="104"/>
        <end position="271"/>
    </location>
</feature>
<evidence type="ECO:0000256" key="6">
    <source>
        <dbReference type="ARBA" id="ARBA00022676"/>
    </source>
</evidence>
<dbReference type="Pfam" id="PF01729">
    <property type="entry name" value="QRPTase_C"/>
    <property type="match status" value="1"/>
</dbReference>
<evidence type="ECO:0000313" key="13">
    <source>
        <dbReference type="Proteomes" id="UP000671862"/>
    </source>
</evidence>
<dbReference type="InterPro" id="IPR002638">
    <property type="entry name" value="Quinolinate_PRibosylTrfase_C"/>
</dbReference>
<dbReference type="Proteomes" id="UP000671862">
    <property type="component" value="Chromosome"/>
</dbReference>
<dbReference type="RefSeq" id="WP_207566957.1">
    <property type="nucleotide sequence ID" value="NZ_CP071446.1"/>
</dbReference>
<dbReference type="EC" id="2.4.2.19" evidence="4"/>
<comment type="pathway">
    <text evidence="2">Cofactor biosynthesis; NAD(+) biosynthesis; nicotinate D-ribonucleotide from quinolinate: step 1/1.</text>
</comment>
<keyword evidence="5" id="KW-0662">Pyridine nucleotide biosynthesis</keyword>
<evidence type="ECO:0000259" key="10">
    <source>
        <dbReference type="Pfam" id="PF01729"/>
    </source>
</evidence>
<dbReference type="PANTHER" id="PTHR32179">
    <property type="entry name" value="NICOTINATE-NUCLEOTIDE PYROPHOSPHORYLASE [CARBOXYLATING]"/>
    <property type="match status" value="1"/>
</dbReference>
<keyword evidence="6 9" id="KW-0328">Glycosyltransferase</keyword>
<organism evidence="12 13">
    <name type="scientific">Thermosipho ferrireducens</name>
    <dbReference type="NCBI Taxonomy" id="2571116"/>
    <lineage>
        <taxon>Bacteria</taxon>
        <taxon>Thermotogati</taxon>
        <taxon>Thermotogota</taxon>
        <taxon>Thermotogae</taxon>
        <taxon>Thermotogales</taxon>
        <taxon>Fervidobacteriaceae</taxon>
        <taxon>Thermosipho</taxon>
    </lineage>
</organism>
<dbReference type="GO" id="GO:0004514">
    <property type="term" value="F:nicotinate-nucleotide diphosphorylase (carboxylating) activity"/>
    <property type="evidence" value="ECO:0007669"/>
    <property type="project" value="UniProtKB-EC"/>
</dbReference>
<evidence type="ECO:0000256" key="1">
    <source>
        <dbReference type="ARBA" id="ARBA00003237"/>
    </source>
</evidence>
<keyword evidence="13" id="KW-1185">Reference proteome</keyword>
<dbReference type="InterPro" id="IPR027277">
    <property type="entry name" value="NadC/ModD"/>
</dbReference>
<dbReference type="Gene3D" id="3.20.20.70">
    <property type="entry name" value="Aldolase class I"/>
    <property type="match status" value="1"/>
</dbReference>
<comment type="similarity">
    <text evidence="3 9">Belongs to the NadC/ModD family.</text>
</comment>
<dbReference type="InterPro" id="IPR022412">
    <property type="entry name" value="Quinolinate_PRibosylTrfase_N"/>
</dbReference>
<evidence type="ECO:0000259" key="11">
    <source>
        <dbReference type="Pfam" id="PF02749"/>
    </source>
</evidence>
<evidence type="ECO:0000256" key="2">
    <source>
        <dbReference type="ARBA" id="ARBA00004893"/>
    </source>
</evidence>
<evidence type="ECO:0000256" key="9">
    <source>
        <dbReference type="PIRNR" id="PIRNR006250"/>
    </source>
</evidence>
<feature type="domain" description="Quinolinate phosphoribosyl transferase N-terminal" evidence="11">
    <location>
        <begin position="26"/>
        <end position="101"/>
    </location>
</feature>
<dbReference type="InterPro" id="IPR004393">
    <property type="entry name" value="NadC"/>
</dbReference>
<evidence type="ECO:0000256" key="4">
    <source>
        <dbReference type="ARBA" id="ARBA00011944"/>
    </source>
</evidence>